<feature type="chain" id="PRO_5005492452" evidence="6">
    <location>
        <begin position="22"/>
        <end position="445"/>
    </location>
</feature>
<dbReference type="InterPro" id="IPR023827">
    <property type="entry name" value="Peptidase_S8_Asp-AS"/>
</dbReference>
<evidence type="ECO:0000256" key="3">
    <source>
        <dbReference type="ARBA" id="ARBA00022801"/>
    </source>
</evidence>
<dbReference type="AlphaFoldDB" id="A0A0K2ZJF3"/>
<feature type="domain" description="Peptidase S8/S53" evidence="7">
    <location>
        <begin position="194"/>
        <end position="424"/>
    </location>
</feature>
<comment type="similarity">
    <text evidence="1 5">Belongs to the peptidase S8 family.</text>
</comment>
<feature type="signal peptide" evidence="6">
    <location>
        <begin position="1"/>
        <end position="21"/>
    </location>
</feature>
<keyword evidence="6" id="KW-0732">Signal</keyword>
<dbReference type="InterPro" id="IPR015500">
    <property type="entry name" value="Peptidase_S8_subtilisin-rel"/>
</dbReference>
<evidence type="ECO:0000313" key="8">
    <source>
        <dbReference type="EMBL" id="CTP83485.1"/>
    </source>
</evidence>
<feature type="active site" description="Charge relay system" evidence="5">
    <location>
        <position position="236"/>
    </location>
</feature>
<feature type="active site" description="Charge relay system" evidence="5">
    <location>
        <position position="386"/>
    </location>
</feature>
<evidence type="ECO:0000256" key="6">
    <source>
        <dbReference type="SAM" id="SignalP"/>
    </source>
</evidence>
<dbReference type="Proteomes" id="UP000046187">
    <property type="component" value="Unassembled WGS sequence"/>
</dbReference>
<dbReference type="Gene3D" id="3.40.50.200">
    <property type="entry name" value="Peptidase S8/S53 domain"/>
    <property type="match status" value="1"/>
</dbReference>
<dbReference type="InterPro" id="IPR022398">
    <property type="entry name" value="Peptidase_S8_His-AS"/>
</dbReference>
<proteinExistence type="inferred from homology"/>
<organism evidence="8 9">
    <name type="scientific">Xanthomonas graminis pv. arrhenatheri LMG 727</name>
    <dbReference type="NCBI Taxonomy" id="1195923"/>
    <lineage>
        <taxon>Bacteria</taxon>
        <taxon>Pseudomonadati</taxon>
        <taxon>Pseudomonadota</taxon>
        <taxon>Gammaproteobacteria</taxon>
        <taxon>Lysobacterales</taxon>
        <taxon>Lysobacteraceae</taxon>
        <taxon>Xanthomonas</taxon>
        <taxon>Xanthomonas translucens group</taxon>
        <taxon>Xanthomonas graminis</taxon>
    </lineage>
</organism>
<keyword evidence="2 5" id="KW-0645">Protease</keyword>
<dbReference type="PANTHER" id="PTHR43806:SF11">
    <property type="entry name" value="CEREVISIN-RELATED"/>
    <property type="match status" value="1"/>
</dbReference>
<evidence type="ECO:0000259" key="7">
    <source>
        <dbReference type="Pfam" id="PF00082"/>
    </source>
</evidence>
<dbReference type="GO" id="GO:0006508">
    <property type="term" value="P:proteolysis"/>
    <property type="evidence" value="ECO:0007669"/>
    <property type="project" value="UniProtKB-KW"/>
</dbReference>
<dbReference type="PROSITE" id="PS00137">
    <property type="entry name" value="SUBTILASE_HIS"/>
    <property type="match status" value="1"/>
</dbReference>
<dbReference type="PANTHER" id="PTHR43806">
    <property type="entry name" value="PEPTIDASE S8"/>
    <property type="match status" value="1"/>
</dbReference>
<evidence type="ECO:0000256" key="5">
    <source>
        <dbReference type="PROSITE-ProRule" id="PRU01240"/>
    </source>
</evidence>
<dbReference type="SUPFAM" id="SSF52743">
    <property type="entry name" value="Subtilisin-like"/>
    <property type="match status" value="1"/>
</dbReference>
<dbReference type="PROSITE" id="PS51257">
    <property type="entry name" value="PROKAR_LIPOPROTEIN"/>
    <property type="match status" value="1"/>
</dbReference>
<dbReference type="EMBL" id="CXOI01000011">
    <property type="protein sequence ID" value="CTP83485.1"/>
    <property type="molecule type" value="Genomic_DNA"/>
</dbReference>
<protein>
    <submittedName>
        <fullName evidence="8">Subtilase family serine protease</fullName>
    </submittedName>
</protein>
<evidence type="ECO:0000256" key="2">
    <source>
        <dbReference type="ARBA" id="ARBA00022670"/>
    </source>
</evidence>
<feature type="active site" description="Charge relay system" evidence="5">
    <location>
        <position position="203"/>
    </location>
</feature>
<dbReference type="InterPro" id="IPR050131">
    <property type="entry name" value="Peptidase_S8_subtilisin-like"/>
</dbReference>
<name>A0A0K2ZJF3_9XANT</name>
<dbReference type="PROSITE" id="PS51892">
    <property type="entry name" value="SUBTILASE"/>
    <property type="match status" value="1"/>
</dbReference>
<keyword evidence="9" id="KW-1185">Reference proteome</keyword>
<dbReference type="PROSITE" id="PS00136">
    <property type="entry name" value="SUBTILASE_ASP"/>
    <property type="match status" value="1"/>
</dbReference>
<sequence>MNLRRACLFVACLALALGACAHGGRSGTAAPAAAAAAAAKTPTLDASPALDSQRQIVLAVANPMAAPGRHAGSNLIGYASSKYYGAGTQAAETLDALTQRYRLRQVTGWPIKPLGVYCVVLEPAPGVERDALLAELAKDERVTLSQPLQEFATYADAAPPAQPAQALRYNDPYVDMQRGFAATNAASAQVLSQGQGVGVAIVDTGVDTAHPDLQGRLREVRDLVGADPTAFNRDHHGTEVAGIIAAGSNNHLGIVGMAPKALLDVYKACWYPQRAGAGAGCNSFTLAKALVAIGDTRTRIINLSLGGPADPLLRKLLEQLLRQGRIVVAAMPPDGRLDGFPDATPGVIVVRSSSASASPPGVLSAPGEDILTTQPNGGYDFTSGSSMATAHVSGVVALLLALAPQLDARSVHELLQRTSRQRDGLLQVDAAAAVQALPRAAATAR</sequence>
<gene>
    <name evidence="8" type="ORF">XTALMG727_0640</name>
</gene>
<dbReference type="Pfam" id="PF00082">
    <property type="entry name" value="Peptidase_S8"/>
    <property type="match status" value="1"/>
</dbReference>
<dbReference type="PRINTS" id="PR00723">
    <property type="entry name" value="SUBTILISIN"/>
</dbReference>
<dbReference type="GO" id="GO:0004252">
    <property type="term" value="F:serine-type endopeptidase activity"/>
    <property type="evidence" value="ECO:0007669"/>
    <property type="project" value="UniProtKB-UniRule"/>
</dbReference>
<accession>A0A0K2ZJF3</accession>
<dbReference type="InterPro" id="IPR036852">
    <property type="entry name" value="Peptidase_S8/S53_dom_sf"/>
</dbReference>
<dbReference type="InterPro" id="IPR000209">
    <property type="entry name" value="Peptidase_S8/S53_dom"/>
</dbReference>
<keyword evidence="3 5" id="KW-0378">Hydrolase</keyword>
<evidence type="ECO:0000256" key="1">
    <source>
        <dbReference type="ARBA" id="ARBA00011073"/>
    </source>
</evidence>
<dbReference type="RefSeq" id="WP_053834236.1">
    <property type="nucleotide sequence ID" value="NZ_CXOI01000011.1"/>
</dbReference>
<keyword evidence="4 5" id="KW-0720">Serine protease</keyword>
<evidence type="ECO:0000313" key="9">
    <source>
        <dbReference type="Proteomes" id="UP000046187"/>
    </source>
</evidence>
<reference evidence="9" key="1">
    <citation type="submission" date="2015-07" db="EMBL/GenBank/DDBJ databases">
        <authorList>
            <person name="Wibberg D."/>
        </authorList>
    </citation>
    <scope>NUCLEOTIDE SEQUENCE [LARGE SCALE GENOMIC DNA]</scope>
</reference>
<evidence type="ECO:0000256" key="4">
    <source>
        <dbReference type="ARBA" id="ARBA00022825"/>
    </source>
</evidence>